<dbReference type="Proteomes" id="UP000184290">
    <property type="component" value="Unassembled WGS sequence"/>
</dbReference>
<sequence>MRLVFAVSAIIMCAAGPAQSQPQTNESSACDAAQTQLELNECSAKALGVSDKKLNQLYRTVEGRLAGDADARGLLVDAQRRWIAFRDAECAFRTSAVQGGSIEPMVRSLCLTSLTDARIADLETLLSCEEGDTSCPVPPG</sequence>
<evidence type="ECO:0000313" key="3">
    <source>
        <dbReference type="EMBL" id="SHI99606.1"/>
    </source>
</evidence>
<dbReference type="PANTHER" id="PTHR39176">
    <property type="entry name" value="PERIPLASMIC PROTEIN-RELATED"/>
    <property type="match status" value="1"/>
</dbReference>
<dbReference type="InterPro" id="IPR009739">
    <property type="entry name" value="LprI-like_N"/>
</dbReference>
<protein>
    <submittedName>
        <fullName evidence="3">Uncharacterized conserved protein YecT, DUF1311 family</fullName>
    </submittedName>
</protein>
<feature type="chain" id="PRO_5047035641" evidence="1">
    <location>
        <begin position="21"/>
        <end position="140"/>
    </location>
</feature>
<feature type="signal peptide" evidence="1">
    <location>
        <begin position="1"/>
        <end position="20"/>
    </location>
</feature>
<dbReference type="PANTHER" id="PTHR39176:SF1">
    <property type="entry name" value="PERIPLASMIC PROTEIN"/>
    <property type="match status" value="1"/>
</dbReference>
<dbReference type="RefSeq" id="WP_073469115.1">
    <property type="nucleotide sequence ID" value="NZ_FQZC01000002.1"/>
</dbReference>
<keyword evidence="4" id="KW-1185">Reference proteome</keyword>
<name>A0ABY1ID68_9HYPH</name>
<dbReference type="Pfam" id="PF07007">
    <property type="entry name" value="LprI"/>
    <property type="match status" value="1"/>
</dbReference>
<gene>
    <name evidence="3" type="ORF">SAMN02745911_1350</name>
</gene>
<keyword evidence="1" id="KW-0732">Signal</keyword>
<proteinExistence type="predicted"/>
<evidence type="ECO:0000259" key="2">
    <source>
        <dbReference type="Pfam" id="PF07007"/>
    </source>
</evidence>
<evidence type="ECO:0000256" key="1">
    <source>
        <dbReference type="SAM" id="SignalP"/>
    </source>
</evidence>
<evidence type="ECO:0000313" key="4">
    <source>
        <dbReference type="Proteomes" id="UP000184290"/>
    </source>
</evidence>
<organism evidence="3 4">
    <name type="scientific">Aureimonas altamirensis DSM 21988</name>
    <dbReference type="NCBI Taxonomy" id="1121026"/>
    <lineage>
        <taxon>Bacteria</taxon>
        <taxon>Pseudomonadati</taxon>
        <taxon>Pseudomonadota</taxon>
        <taxon>Alphaproteobacteria</taxon>
        <taxon>Hyphomicrobiales</taxon>
        <taxon>Aurantimonadaceae</taxon>
        <taxon>Aureimonas</taxon>
    </lineage>
</organism>
<comment type="caution">
    <text evidence="3">The sequence shown here is derived from an EMBL/GenBank/DDBJ whole genome shotgun (WGS) entry which is preliminary data.</text>
</comment>
<accession>A0ABY1ID68</accession>
<dbReference type="Gene3D" id="1.20.1270.180">
    <property type="match status" value="1"/>
</dbReference>
<feature type="domain" description="Lysozyme inhibitor LprI-like N-terminal" evidence="2">
    <location>
        <begin position="30"/>
        <end position="122"/>
    </location>
</feature>
<dbReference type="EMBL" id="FQZC01000002">
    <property type="protein sequence ID" value="SHI99606.1"/>
    <property type="molecule type" value="Genomic_DNA"/>
</dbReference>
<reference evidence="3 4" key="1">
    <citation type="submission" date="2016-11" db="EMBL/GenBank/DDBJ databases">
        <authorList>
            <person name="Varghese N."/>
            <person name="Submissions S."/>
        </authorList>
    </citation>
    <scope>NUCLEOTIDE SEQUENCE [LARGE SCALE GENOMIC DNA]</scope>
    <source>
        <strain evidence="3 4">DSM 21988</strain>
    </source>
</reference>